<feature type="domain" description="Inosine/uridine-preferring nucleoside hydrolase" evidence="5">
    <location>
        <begin position="19"/>
        <end position="289"/>
    </location>
</feature>
<feature type="chain" id="PRO_5047356694" evidence="4">
    <location>
        <begin position="23"/>
        <end position="333"/>
    </location>
</feature>
<sequence length="333" mass="36144">MILHWIRAILVLAATGLRVVLDTDLGDDIDDTWALSALLQTPTVELRLVVADSFGAWSHACAVAKFLRLAGRSSQVPELAIGPQRVGRTVMETWATAQDLKAFPGQVRSDAPQAIIEQVQAAARDDVPLQILVLSPSFALAAALREAPWIAQKAQITAMGGSLWHGTNGTGPPLAEWSVKADVASSLEVYPHVSRLCPLDVAGTAQIDGAEFQELLNCQGQVPVVKALLEMYWAWLPRCPWRSPLDGPKGPADHARSSVIYDLAAATMLPVYSSEFMELREVNLTIDSQGFTHPDGRGGWPMVAGVSWRRQMEWEKTVVQLLCTRGAAAKVIL</sequence>
<dbReference type="Gene3D" id="3.90.245.10">
    <property type="entry name" value="Ribonucleoside hydrolase-like"/>
    <property type="match status" value="1"/>
</dbReference>
<comment type="similarity">
    <text evidence="1">Belongs to the IUNH family.</text>
</comment>
<dbReference type="InterPro" id="IPR001910">
    <property type="entry name" value="Inosine/uridine_hydrolase_dom"/>
</dbReference>
<dbReference type="InterPro" id="IPR036452">
    <property type="entry name" value="Ribo_hydro-like"/>
</dbReference>
<evidence type="ECO:0000313" key="7">
    <source>
        <dbReference type="Proteomes" id="UP001642464"/>
    </source>
</evidence>
<feature type="signal peptide" evidence="4">
    <location>
        <begin position="1"/>
        <end position="22"/>
    </location>
</feature>
<keyword evidence="3" id="KW-0326">Glycosidase</keyword>
<dbReference type="EMBL" id="CAXAMM010005780">
    <property type="protein sequence ID" value="CAK9008555.1"/>
    <property type="molecule type" value="Genomic_DNA"/>
</dbReference>
<evidence type="ECO:0000256" key="2">
    <source>
        <dbReference type="ARBA" id="ARBA00022801"/>
    </source>
</evidence>
<keyword evidence="2" id="KW-0378">Hydrolase</keyword>
<dbReference type="Proteomes" id="UP001642464">
    <property type="component" value="Unassembled WGS sequence"/>
</dbReference>
<comment type="caution">
    <text evidence="6">The sequence shown here is derived from an EMBL/GenBank/DDBJ whole genome shotgun (WGS) entry which is preliminary data.</text>
</comment>
<proteinExistence type="inferred from homology"/>
<dbReference type="PANTHER" id="PTHR12304:SF4">
    <property type="entry name" value="URIDINE NUCLEOSIDASE"/>
    <property type="match status" value="1"/>
</dbReference>
<keyword evidence="4" id="KW-0732">Signal</keyword>
<evidence type="ECO:0000256" key="3">
    <source>
        <dbReference type="ARBA" id="ARBA00023295"/>
    </source>
</evidence>
<evidence type="ECO:0000256" key="1">
    <source>
        <dbReference type="ARBA" id="ARBA00009176"/>
    </source>
</evidence>
<dbReference type="PANTHER" id="PTHR12304">
    <property type="entry name" value="INOSINE-URIDINE PREFERRING NUCLEOSIDE HYDROLASE"/>
    <property type="match status" value="1"/>
</dbReference>
<dbReference type="InterPro" id="IPR023186">
    <property type="entry name" value="IUNH"/>
</dbReference>
<accession>A0ABP0J2J8</accession>
<gene>
    <name evidence="6" type="ORF">SCF082_LOCUS9912</name>
</gene>
<dbReference type="Pfam" id="PF01156">
    <property type="entry name" value="IU_nuc_hydro"/>
    <property type="match status" value="1"/>
</dbReference>
<name>A0ABP0J2J8_9DINO</name>
<protein>
    <submittedName>
        <fullName evidence="6">IU_nuc_hydro domain-containing protein</fullName>
    </submittedName>
</protein>
<keyword evidence="7" id="KW-1185">Reference proteome</keyword>
<reference evidence="6 7" key="1">
    <citation type="submission" date="2024-02" db="EMBL/GenBank/DDBJ databases">
        <authorList>
            <person name="Chen Y."/>
            <person name="Shah S."/>
            <person name="Dougan E. K."/>
            <person name="Thang M."/>
            <person name="Chan C."/>
        </authorList>
    </citation>
    <scope>NUCLEOTIDE SEQUENCE [LARGE SCALE GENOMIC DNA]</scope>
</reference>
<organism evidence="6 7">
    <name type="scientific">Durusdinium trenchii</name>
    <dbReference type="NCBI Taxonomy" id="1381693"/>
    <lineage>
        <taxon>Eukaryota</taxon>
        <taxon>Sar</taxon>
        <taxon>Alveolata</taxon>
        <taxon>Dinophyceae</taxon>
        <taxon>Suessiales</taxon>
        <taxon>Symbiodiniaceae</taxon>
        <taxon>Durusdinium</taxon>
    </lineage>
</organism>
<dbReference type="SUPFAM" id="SSF53590">
    <property type="entry name" value="Nucleoside hydrolase"/>
    <property type="match status" value="1"/>
</dbReference>
<evidence type="ECO:0000259" key="5">
    <source>
        <dbReference type="Pfam" id="PF01156"/>
    </source>
</evidence>
<evidence type="ECO:0000313" key="6">
    <source>
        <dbReference type="EMBL" id="CAK9008555.1"/>
    </source>
</evidence>
<evidence type="ECO:0000256" key="4">
    <source>
        <dbReference type="SAM" id="SignalP"/>
    </source>
</evidence>